<evidence type="ECO:0000313" key="3">
    <source>
        <dbReference type="EMBL" id="KPM50180.1"/>
    </source>
</evidence>
<keyword evidence="4" id="KW-1185">Reference proteome</keyword>
<dbReference type="STRING" id="1605367.AFM12_05610"/>
<gene>
    <name evidence="3" type="ORF">AFM12_05610</name>
</gene>
<dbReference type="PANTHER" id="PTHR46558">
    <property type="entry name" value="TRACRIPTIONAL REGULATORY PROTEIN-RELATED-RELATED"/>
    <property type="match status" value="1"/>
</dbReference>
<dbReference type="Pfam" id="PF01381">
    <property type="entry name" value="HTH_3"/>
    <property type="match status" value="1"/>
</dbReference>
<name>A0A0N8HAH4_9BACT</name>
<comment type="caution">
    <text evidence="3">The sequence shown here is derived from an EMBL/GenBank/DDBJ whole genome shotgun (WGS) entry which is preliminary data.</text>
</comment>
<accession>A0A0N8HAH4</accession>
<dbReference type="InterPro" id="IPR010982">
    <property type="entry name" value="Lambda_DNA-bd_dom_sf"/>
</dbReference>
<dbReference type="SUPFAM" id="SSF47413">
    <property type="entry name" value="lambda repressor-like DNA-binding domains"/>
    <property type="match status" value="1"/>
</dbReference>
<dbReference type="SMART" id="SM00530">
    <property type="entry name" value="HTH_XRE"/>
    <property type="match status" value="1"/>
</dbReference>
<dbReference type="CDD" id="cd00093">
    <property type="entry name" value="HTH_XRE"/>
    <property type="match status" value="1"/>
</dbReference>
<dbReference type="PROSITE" id="PS50943">
    <property type="entry name" value="HTH_CROC1"/>
    <property type="match status" value="1"/>
</dbReference>
<proteinExistence type="predicted"/>
<organism evidence="3 4">
    <name type="scientific">Jiulongibacter sediminis</name>
    <dbReference type="NCBI Taxonomy" id="1605367"/>
    <lineage>
        <taxon>Bacteria</taxon>
        <taxon>Pseudomonadati</taxon>
        <taxon>Bacteroidota</taxon>
        <taxon>Cytophagia</taxon>
        <taxon>Cytophagales</taxon>
        <taxon>Leadbetterellaceae</taxon>
        <taxon>Jiulongibacter</taxon>
    </lineage>
</organism>
<dbReference type="PANTHER" id="PTHR46558:SF4">
    <property type="entry name" value="DNA-BIDING PHAGE PROTEIN"/>
    <property type="match status" value="1"/>
</dbReference>
<protein>
    <recommendedName>
        <fullName evidence="2">HTH cro/C1-type domain-containing protein</fullName>
    </recommendedName>
</protein>
<dbReference type="Gene3D" id="1.10.260.40">
    <property type="entry name" value="lambda repressor-like DNA-binding domains"/>
    <property type="match status" value="1"/>
</dbReference>
<keyword evidence="1" id="KW-0238">DNA-binding</keyword>
<reference evidence="3 4" key="1">
    <citation type="submission" date="2015-07" db="EMBL/GenBank/DDBJ databases">
        <title>The draft genome sequence of Leadbetterella sp. JN14-9.</title>
        <authorList>
            <person name="Liu Y."/>
            <person name="Du J."/>
            <person name="Shao Z."/>
        </authorList>
    </citation>
    <scope>NUCLEOTIDE SEQUENCE [LARGE SCALE GENOMIC DNA]</scope>
    <source>
        <strain evidence="3 4">JN14-9</strain>
    </source>
</reference>
<dbReference type="AlphaFoldDB" id="A0A0N8HAH4"/>
<dbReference type="EMBL" id="LGTQ01000005">
    <property type="protein sequence ID" value="KPM50180.1"/>
    <property type="molecule type" value="Genomic_DNA"/>
</dbReference>
<feature type="domain" description="HTH cro/C1-type" evidence="2">
    <location>
        <begin position="11"/>
        <end position="61"/>
    </location>
</feature>
<dbReference type="Proteomes" id="UP000050454">
    <property type="component" value="Unassembled WGS sequence"/>
</dbReference>
<dbReference type="GO" id="GO:0003677">
    <property type="term" value="F:DNA binding"/>
    <property type="evidence" value="ECO:0007669"/>
    <property type="project" value="UniProtKB-KW"/>
</dbReference>
<evidence type="ECO:0000256" key="1">
    <source>
        <dbReference type="ARBA" id="ARBA00023125"/>
    </source>
</evidence>
<evidence type="ECO:0000313" key="4">
    <source>
        <dbReference type="Proteomes" id="UP000050454"/>
    </source>
</evidence>
<sequence>MLFGKNVCRERNEKGMSQNDLAATCGFEKTTISRIENGRTNCTIKTATTLAQALGISTSKLFNDLI</sequence>
<dbReference type="InterPro" id="IPR001387">
    <property type="entry name" value="Cro/C1-type_HTH"/>
</dbReference>
<evidence type="ECO:0000259" key="2">
    <source>
        <dbReference type="PROSITE" id="PS50943"/>
    </source>
</evidence>